<dbReference type="Pfam" id="PF13365">
    <property type="entry name" value="Trypsin_2"/>
    <property type="match status" value="1"/>
</dbReference>
<dbReference type="AlphaFoldDB" id="A0A0F9SBW2"/>
<dbReference type="InterPro" id="IPR043504">
    <property type="entry name" value="Peptidase_S1_PA_chymotrypsin"/>
</dbReference>
<dbReference type="PANTHER" id="PTHR43019:SF23">
    <property type="entry name" value="PROTEASE DO-LIKE 5, CHLOROPLASTIC"/>
    <property type="match status" value="1"/>
</dbReference>
<evidence type="ECO:0008006" key="2">
    <source>
        <dbReference type="Google" id="ProtNLM"/>
    </source>
</evidence>
<gene>
    <name evidence="1" type="ORF">LCGC14_0793260</name>
</gene>
<protein>
    <recommendedName>
        <fullName evidence="2">Serine protease</fullName>
    </recommendedName>
</protein>
<sequence length="249" mass="26740">MDIINLSRTSCVKVTSKSGNSKGSGFFISDDLVVTCFHVIASTNQNGQKISWNIFQDIQITTIEGATINANCISPPNQADLSPLSQDFAILKLIKKPTNIKNYILEISGQDIKNLKIGSNCYFSGHPLFTPALITHKGMISGIDDSGSIICIQGSINKGNSGGALISGDGKAIGIISMREGGISKALQELTVYIEATSKQGSVQIMGVDPLKAIKATVETLNTYISTGIGYARYIKFLKEYCSKHKILK</sequence>
<evidence type="ECO:0000313" key="1">
    <source>
        <dbReference type="EMBL" id="KKN34491.1"/>
    </source>
</evidence>
<dbReference type="EMBL" id="LAZR01002101">
    <property type="protein sequence ID" value="KKN34491.1"/>
    <property type="molecule type" value="Genomic_DNA"/>
</dbReference>
<proteinExistence type="predicted"/>
<dbReference type="SUPFAM" id="SSF50494">
    <property type="entry name" value="Trypsin-like serine proteases"/>
    <property type="match status" value="1"/>
</dbReference>
<dbReference type="InterPro" id="IPR009003">
    <property type="entry name" value="Peptidase_S1_PA"/>
</dbReference>
<dbReference type="PANTHER" id="PTHR43019">
    <property type="entry name" value="SERINE ENDOPROTEASE DEGS"/>
    <property type="match status" value="1"/>
</dbReference>
<dbReference type="Gene3D" id="2.40.10.10">
    <property type="entry name" value="Trypsin-like serine proteases"/>
    <property type="match status" value="2"/>
</dbReference>
<reference evidence="1" key="1">
    <citation type="journal article" date="2015" name="Nature">
        <title>Complex archaea that bridge the gap between prokaryotes and eukaryotes.</title>
        <authorList>
            <person name="Spang A."/>
            <person name="Saw J.H."/>
            <person name="Jorgensen S.L."/>
            <person name="Zaremba-Niedzwiedzka K."/>
            <person name="Martijn J."/>
            <person name="Lind A.E."/>
            <person name="van Eijk R."/>
            <person name="Schleper C."/>
            <person name="Guy L."/>
            <person name="Ettema T.J."/>
        </authorList>
    </citation>
    <scope>NUCLEOTIDE SEQUENCE</scope>
</reference>
<name>A0A0F9SBW2_9ZZZZ</name>
<comment type="caution">
    <text evidence="1">The sequence shown here is derived from an EMBL/GenBank/DDBJ whole genome shotgun (WGS) entry which is preliminary data.</text>
</comment>
<accession>A0A0F9SBW2</accession>
<organism evidence="1">
    <name type="scientific">marine sediment metagenome</name>
    <dbReference type="NCBI Taxonomy" id="412755"/>
    <lineage>
        <taxon>unclassified sequences</taxon>
        <taxon>metagenomes</taxon>
        <taxon>ecological metagenomes</taxon>
    </lineage>
</organism>